<dbReference type="OrthoDB" id="5989194at2759"/>
<keyword evidence="2" id="KW-1185">Reference proteome</keyword>
<protein>
    <submittedName>
        <fullName evidence="1">Jg10262 protein</fullName>
    </submittedName>
</protein>
<dbReference type="CDD" id="cd00303">
    <property type="entry name" value="retropepsin_like"/>
    <property type="match status" value="1"/>
</dbReference>
<dbReference type="AlphaFoldDB" id="A0A8S4SCZ5"/>
<dbReference type="InterPro" id="IPR021109">
    <property type="entry name" value="Peptidase_aspartic_dom_sf"/>
</dbReference>
<comment type="caution">
    <text evidence="1">The sequence shown here is derived from an EMBL/GenBank/DDBJ whole genome shotgun (WGS) entry which is preliminary data.</text>
</comment>
<name>A0A8S4SCZ5_9NEOP</name>
<dbReference type="PANTHER" id="PTHR47331">
    <property type="entry name" value="PHD-TYPE DOMAIN-CONTAINING PROTEIN"/>
    <property type="match status" value="1"/>
</dbReference>
<dbReference type="EMBL" id="CAKXAJ010026329">
    <property type="protein sequence ID" value="CAH2266948.1"/>
    <property type="molecule type" value="Genomic_DNA"/>
</dbReference>
<dbReference type="SUPFAM" id="SSF56672">
    <property type="entry name" value="DNA/RNA polymerases"/>
    <property type="match status" value="1"/>
</dbReference>
<dbReference type="Proteomes" id="UP000838756">
    <property type="component" value="Unassembled WGS sequence"/>
</dbReference>
<evidence type="ECO:0000313" key="2">
    <source>
        <dbReference type="Proteomes" id="UP000838756"/>
    </source>
</evidence>
<evidence type="ECO:0000313" key="1">
    <source>
        <dbReference type="EMBL" id="CAH2266948.1"/>
    </source>
</evidence>
<dbReference type="Gene3D" id="2.40.70.10">
    <property type="entry name" value="Acid Proteases"/>
    <property type="match status" value="1"/>
</dbReference>
<dbReference type="InterPro" id="IPR043502">
    <property type="entry name" value="DNA/RNA_pol_sf"/>
</dbReference>
<reference evidence="1" key="1">
    <citation type="submission" date="2022-03" db="EMBL/GenBank/DDBJ databases">
        <authorList>
            <person name="Lindestad O."/>
        </authorList>
    </citation>
    <scope>NUCLEOTIDE SEQUENCE</scope>
</reference>
<organism evidence="1 2">
    <name type="scientific">Pararge aegeria aegeria</name>
    <dbReference type="NCBI Taxonomy" id="348720"/>
    <lineage>
        <taxon>Eukaryota</taxon>
        <taxon>Metazoa</taxon>
        <taxon>Ecdysozoa</taxon>
        <taxon>Arthropoda</taxon>
        <taxon>Hexapoda</taxon>
        <taxon>Insecta</taxon>
        <taxon>Pterygota</taxon>
        <taxon>Neoptera</taxon>
        <taxon>Endopterygota</taxon>
        <taxon>Lepidoptera</taxon>
        <taxon>Glossata</taxon>
        <taxon>Ditrysia</taxon>
        <taxon>Papilionoidea</taxon>
        <taxon>Nymphalidae</taxon>
        <taxon>Satyrinae</taxon>
        <taxon>Satyrini</taxon>
        <taxon>Parargina</taxon>
        <taxon>Pararge</taxon>
    </lineage>
</organism>
<gene>
    <name evidence="1" type="primary">jg10262</name>
    <name evidence="1" type="ORF">PAEG_LOCUS25545</name>
</gene>
<dbReference type="Pfam" id="PF03564">
    <property type="entry name" value="DUF1759"/>
    <property type="match status" value="1"/>
</dbReference>
<dbReference type="InterPro" id="IPR005312">
    <property type="entry name" value="DUF1759"/>
</dbReference>
<proteinExistence type="predicted"/>
<dbReference type="PANTHER" id="PTHR47331:SF5">
    <property type="entry name" value="RIBONUCLEASE H"/>
    <property type="match status" value="1"/>
</dbReference>
<dbReference type="GO" id="GO:0071897">
    <property type="term" value="P:DNA biosynthetic process"/>
    <property type="evidence" value="ECO:0007669"/>
    <property type="project" value="UniProtKB-ARBA"/>
</dbReference>
<sequence length="903" mass="103552">MSDARSKDLIKLRGIIKGKLTIFQNFLNSLNTCERINETQFNELECRLNKLDSVQVEYDKLQTEMELLSDDPEQLLLEREEFDTRYYSLVASARTLLAKCSRQQRRTLSMSESSEGSERANRGALHDFVRLPKISLPIFDGDFQHWLTFRDTFISLIHDNNTIGDINKFHYLKAALKGSALIMIQNLEFTSKNYKIAWQLLSNRYDNERLLINNHINAILDFTPIQKESCHFLRKLIDTIRRNLCALNTLGQPTDHWDTLIIHLMTKKLDSITFREWEEHRNTISTSPTLKQFVDFLTNRADLLETIHQDIKQRQSLTQTYLNTQSTERNQNTQNIETKSKNTFYSNKTKNIDDKIIACPMCKQNHFLFSCPDFRNLDVDTRILKMQNFTVCKNCLRPGHKTNFCKLTHCKYCVNKHNTLLHKDTEQHSTVALSSNINTINKPYILLSTALVNVVGADGNLHPARALLDNGATAHYVTRQLCERLGLERRNVSSTVTGINNQVSHSAESCNLSIESSCGDYKLNIECYVLPQITNSLPSCNIDIQCIKLPPNIQLADPSFHISSPIDILMGADVFWDVICSNLIDLGKQRPKLQQTKLGWLVSGTFNKYRNTNTSPTTCLFSQNNEALLTRFWELESINPKYSLSLEEQACEKSFAENTWRDNDGRFIVTIPLKESPDVLGDSFQSAKNRFLALERRFQRNPILKKRYLDFMTEYENLGHMSDTSKTLEPSNKPQNRSYYLFHHGIVRESSTTTKLRVVFNGSSPSSNNGKTFNSIQMVGPVVQDDLISILLRFRQHKYVVSGDIEKMYRAILVEPSQRSLQQILFRFNPSEKIRTFTLNTVTYGTASAPYLATKCLVSLAEQCFDPDAKTAITRDFYVDDFLSGGDSIQSMLQSALTARVSM</sequence>
<accession>A0A8S4SCZ5</accession>